<evidence type="ECO:0008006" key="3">
    <source>
        <dbReference type="Google" id="ProtNLM"/>
    </source>
</evidence>
<reference evidence="1 2" key="1">
    <citation type="submission" date="2017-09" db="EMBL/GenBank/DDBJ databases">
        <title>Comparative genomics of rhizobia isolated from Phaseolus vulgaris in China.</title>
        <authorList>
            <person name="Tong W."/>
        </authorList>
    </citation>
    <scope>NUCLEOTIDE SEQUENCE [LARGE SCALE GENOMIC DNA]</scope>
    <source>
        <strain evidence="1 2">PCH1</strain>
    </source>
</reference>
<organism evidence="1 2">
    <name type="scientific">Rhizobium fredii</name>
    <name type="common">Sinorhizobium fredii</name>
    <dbReference type="NCBI Taxonomy" id="380"/>
    <lineage>
        <taxon>Bacteria</taxon>
        <taxon>Pseudomonadati</taxon>
        <taxon>Pseudomonadota</taxon>
        <taxon>Alphaproteobacteria</taxon>
        <taxon>Hyphomicrobiales</taxon>
        <taxon>Rhizobiaceae</taxon>
        <taxon>Sinorhizobium/Ensifer group</taxon>
        <taxon>Sinorhizobium</taxon>
    </lineage>
</organism>
<accession>A0A2A6LRW8</accession>
<dbReference type="AlphaFoldDB" id="A0A2A6LRW8"/>
<dbReference type="Proteomes" id="UP000220353">
    <property type="component" value="Unassembled WGS sequence"/>
</dbReference>
<dbReference type="EMBL" id="NWTC01000022">
    <property type="protein sequence ID" value="PDT45344.1"/>
    <property type="molecule type" value="Genomic_DNA"/>
</dbReference>
<sequence length="1265" mass="137694">MNQTLAAAIKAEAEELGANPYDLATVMSYETGGTFDIWKKGPTTQWGQHIGLIQMGEPQREKYGYHEGISDVDAVKASGKYLRDNGFKPGMGLLDIYSIINAGGPGLYNRSDANNGGAPGTVRDKVETQMEGHKAKAAALLSDIVGSPDEWLAQNQMNRSVEQSELASPSDDQIKAAQYRYDPKANPLSGENIPFSINNPNNLPPEQREEHSVGDLAKAAFQSESTTAWLFQSPPETDRNPEWSLSHSRAENDLKAMGADAKTYGPWLTEAHSEEHYGAVKEAITKDLRQQTMLNEAGFTGTAMRVGVAMLDPVELGVDVAAAAVAPQFVGAKRAERLYRAINAGVAGGVGGLVAGAVGAAVNPHQNATDALYGSVFGLGVGGVVGALSRNPATLTEAVRFQAVADQARRHADGELPAINMGSSAGAAQAPQQKSFLNDEALEFVGDDEIEKSAFLGGRVDLYAQMDKSPNTLVRIGGGLVNDGVGKKNGAVNGISASEEQGRYWTVWAGDYMKTYRPALDDFRARHSTSFMDGPRVERDFNEQVYHYIVDRRPGRSDRYDPAVVKMGNHQAKLYREIGETAQNPFIREGMTGDSVKGFEQWAANQHYAMRRWDADKLVEITKDYVDGTIKDLIAGAIRKANADMEETLIDSLSKGFTRAITNRAHGLDDAAVRAMSGDDIETLMEVLTLDGGLSRADADAVLHRFKKTSDAGVDARAKHRLLLSEDFRLDAVLRKDGTLDEEGLGVLDLINTDASTNFLSYARHMSGIIALSRYRFKDPGGNGDLLINGFRSDGDFEHYKQLVRRRGAELISEGKMTKEGVDKDIANLDMAYSAIRGRPVHAGENTDFGWWSRAIRKMNFTRIMNQVGFAQISEIGATVGTLGFKAAMSQVPAVRRMMGQNGETILRSGLANDLETWVGVGTERLLHRNNYQIDEMTGAAEVGAGRWRDRIDRALNRANNVTAEVSGMRQANVMLERWTAASIVQKFSDMAAGAKGLSKARLADLGLEPEMADRVFKMFGEPGNFEFASGLITGKKVTRAHFGKWADKEAREAFLAAVDRMTKQIIQKNDIGNMIPWMSSPAAKLLMQFRSFMVGAYTRQTLKSLHFRDAPALGAAIGTMAMAGAAYVAQTKVQSIGRDDGWAEDRLTWKKIGTASFARAGVSSIVPMLVDTGMYAAGRNAVFSHTRTTGQVSNMFFGNPTTGGLDDIVQAGRAIAGLFEGREWSQEEARAIPRILPFGNMILPVTVLNSMINDMPEFAPRDRN</sequence>
<protein>
    <recommendedName>
        <fullName evidence="3">Transglycosylase SLT domain-containing protein</fullName>
    </recommendedName>
</protein>
<dbReference type="RefSeq" id="WP_097587398.1">
    <property type="nucleotide sequence ID" value="NZ_NWTC01000022.1"/>
</dbReference>
<gene>
    <name evidence="1" type="ORF">CO661_24075</name>
</gene>
<evidence type="ECO:0000313" key="2">
    <source>
        <dbReference type="Proteomes" id="UP000220353"/>
    </source>
</evidence>
<evidence type="ECO:0000313" key="1">
    <source>
        <dbReference type="EMBL" id="PDT45344.1"/>
    </source>
</evidence>
<proteinExistence type="predicted"/>
<name>A0A2A6LRW8_RHIFR</name>
<comment type="caution">
    <text evidence="1">The sequence shown here is derived from an EMBL/GenBank/DDBJ whole genome shotgun (WGS) entry which is preliminary data.</text>
</comment>